<keyword evidence="2" id="KW-0489">Methyltransferase</keyword>
<organism evidence="2 3">
    <name type="scientific">Cryptosporangium aurantiacum</name>
    <dbReference type="NCBI Taxonomy" id="134849"/>
    <lineage>
        <taxon>Bacteria</taxon>
        <taxon>Bacillati</taxon>
        <taxon>Actinomycetota</taxon>
        <taxon>Actinomycetes</taxon>
        <taxon>Cryptosporangiales</taxon>
        <taxon>Cryptosporangiaceae</taxon>
        <taxon>Cryptosporangium</taxon>
    </lineage>
</organism>
<evidence type="ECO:0000313" key="3">
    <source>
        <dbReference type="Proteomes" id="UP000184440"/>
    </source>
</evidence>
<keyword evidence="2" id="KW-0808">Transferase</keyword>
<reference evidence="2 3" key="1">
    <citation type="submission" date="2016-11" db="EMBL/GenBank/DDBJ databases">
        <authorList>
            <person name="Jaros S."/>
            <person name="Januszkiewicz K."/>
            <person name="Wedrychowicz H."/>
        </authorList>
    </citation>
    <scope>NUCLEOTIDE SEQUENCE [LARGE SCALE GENOMIC DNA]</scope>
    <source>
        <strain evidence="2 3">DSM 46144</strain>
    </source>
</reference>
<evidence type="ECO:0000313" key="2">
    <source>
        <dbReference type="EMBL" id="SHN45281.1"/>
    </source>
</evidence>
<dbReference type="Pfam" id="PF13649">
    <property type="entry name" value="Methyltransf_25"/>
    <property type="match status" value="1"/>
</dbReference>
<dbReference type="RefSeq" id="WP_073261972.1">
    <property type="nucleotide sequence ID" value="NZ_FRCS01000011.1"/>
</dbReference>
<dbReference type="Proteomes" id="UP000184440">
    <property type="component" value="Unassembled WGS sequence"/>
</dbReference>
<protein>
    <submittedName>
        <fullName evidence="2">Methyltransferase domain-containing protein</fullName>
    </submittedName>
</protein>
<sequence>MNRDEYAESGEFLDLFSREAWQALRGPVLGALNGAAADAGPLVDLGAGSGLGTELLAGVLPEAHIVAVEPSAIQRAALFARLGSEPAVRERVTVVAADAAGVELPDRLGGVLAMNMIGHLRPDDRRALWERIGARLAPGAPLVLNLQPPAEPVELPESVFVSVRVGGRTYQGSGAATPAGAEAVRWRMRYRVRDHADRVVQETTADYQWYVVAPSTLLAELSAAGFEAQIGSLDVVRAVAAG</sequence>
<dbReference type="EMBL" id="FRCS01000011">
    <property type="protein sequence ID" value="SHN45281.1"/>
    <property type="molecule type" value="Genomic_DNA"/>
</dbReference>
<name>A0A1M7RGJ0_9ACTN</name>
<dbReference type="AlphaFoldDB" id="A0A1M7RGJ0"/>
<dbReference type="GO" id="GO:0032259">
    <property type="term" value="P:methylation"/>
    <property type="evidence" value="ECO:0007669"/>
    <property type="project" value="UniProtKB-KW"/>
</dbReference>
<feature type="domain" description="Methyltransferase" evidence="1">
    <location>
        <begin position="43"/>
        <end position="139"/>
    </location>
</feature>
<accession>A0A1M7RGJ0</accession>
<dbReference type="InterPro" id="IPR041698">
    <property type="entry name" value="Methyltransf_25"/>
</dbReference>
<dbReference type="GO" id="GO:0008168">
    <property type="term" value="F:methyltransferase activity"/>
    <property type="evidence" value="ECO:0007669"/>
    <property type="project" value="UniProtKB-KW"/>
</dbReference>
<evidence type="ECO:0000259" key="1">
    <source>
        <dbReference type="Pfam" id="PF13649"/>
    </source>
</evidence>
<proteinExistence type="predicted"/>
<dbReference type="Gene3D" id="3.40.50.150">
    <property type="entry name" value="Vaccinia Virus protein VP39"/>
    <property type="match status" value="1"/>
</dbReference>
<gene>
    <name evidence="2" type="ORF">SAMN05443668_111232</name>
</gene>
<dbReference type="InterPro" id="IPR029063">
    <property type="entry name" value="SAM-dependent_MTases_sf"/>
</dbReference>
<dbReference type="STRING" id="134849.SAMN05443668_111232"/>
<keyword evidence="3" id="KW-1185">Reference proteome</keyword>
<dbReference type="SUPFAM" id="SSF53335">
    <property type="entry name" value="S-adenosyl-L-methionine-dependent methyltransferases"/>
    <property type="match status" value="1"/>
</dbReference>
<dbReference type="CDD" id="cd02440">
    <property type="entry name" value="AdoMet_MTases"/>
    <property type="match status" value="1"/>
</dbReference>